<gene>
    <name evidence="1" type="ORF">SAMN06296052_11747</name>
</gene>
<evidence type="ECO:0000313" key="2">
    <source>
        <dbReference type="Proteomes" id="UP000198432"/>
    </source>
</evidence>
<accession>A0A239IK78</accession>
<proteinExistence type="predicted"/>
<organism evidence="1 2">
    <name type="scientific">Pontibacter ummariensis</name>
    <dbReference type="NCBI Taxonomy" id="1610492"/>
    <lineage>
        <taxon>Bacteria</taxon>
        <taxon>Pseudomonadati</taxon>
        <taxon>Bacteroidota</taxon>
        <taxon>Cytophagia</taxon>
        <taxon>Cytophagales</taxon>
        <taxon>Hymenobacteraceae</taxon>
        <taxon>Pontibacter</taxon>
    </lineage>
</organism>
<dbReference type="Proteomes" id="UP000198432">
    <property type="component" value="Unassembled WGS sequence"/>
</dbReference>
<dbReference type="EMBL" id="FZOQ01000017">
    <property type="protein sequence ID" value="SNS92814.1"/>
    <property type="molecule type" value="Genomic_DNA"/>
</dbReference>
<dbReference type="AlphaFoldDB" id="A0A239IK78"/>
<dbReference type="Gene3D" id="2.180.10.10">
    <property type="entry name" value="RHS repeat-associated core"/>
    <property type="match status" value="1"/>
</dbReference>
<dbReference type="PROSITE" id="PS51257">
    <property type="entry name" value="PROKAR_LIPOPROTEIN"/>
    <property type="match status" value="1"/>
</dbReference>
<sequence length="276" mass="31099">MKTTYLFPFALCLFLLSCGKEIEHKTCVLQSSVETITGGDQNEVSGQYSSTYIFDSDNKLTQIREEVVGEGASAGTLITTTYSYDSEGRIAEATTSSTNHSQPSTKTFLYNSLGQVIERRITIMTDGTETEVSRTEYEYAAPQELKSSRLFLSGELFETHEYTYTDGLMTGVRVTYGPTQNSEQLKPYQIEISYDNKRYPYAALPALLATRLDFGFPHQHNIVGMKANYDDGSVKSFHTYSVAFTYSPEGYPVSSNQSYPRNNYVERNYSYTYACE</sequence>
<name>A0A239IK78_9BACT</name>
<dbReference type="RefSeq" id="WP_089320494.1">
    <property type="nucleotide sequence ID" value="NZ_FZOQ01000017.1"/>
</dbReference>
<reference evidence="2" key="1">
    <citation type="submission" date="2017-06" db="EMBL/GenBank/DDBJ databases">
        <authorList>
            <person name="Varghese N."/>
            <person name="Submissions S."/>
        </authorList>
    </citation>
    <scope>NUCLEOTIDE SEQUENCE [LARGE SCALE GENOMIC DNA]</scope>
    <source>
        <strain evidence="2">NKM1</strain>
    </source>
</reference>
<protein>
    <submittedName>
        <fullName evidence="1">YD repeat-containing protein</fullName>
    </submittedName>
</protein>
<keyword evidence="2" id="KW-1185">Reference proteome</keyword>
<evidence type="ECO:0000313" key="1">
    <source>
        <dbReference type="EMBL" id="SNS92814.1"/>
    </source>
</evidence>